<dbReference type="InterPro" id="IPR012675">
    <property type="entry name" value="Beta-grasp_dom_sf"/>
</dbReference>
<dbReference type="Proteomes" id="UP000537862">
    <property type="component" value="Unassembled WGS sequence"/>
</dbReference>
<accession>A0A849P3K4</accession>
<reference evidence="1 2" key="1">
    <citation type="submission" date="2020-05" db="EMBL/GenBank/DDBJ databases">
        <authorList>
            <person name="Niu N."/>
        </authorList>
    </citation>
    <scope>NUCLEOTIDE SEQUENCE [LARGE SCALE GENOMIC DNA]</scope>
    <source>
        <strain evidence="1 2">3340-03</strain>
    </source>
</reference>
<comment type="caution">
    <text evidence="1">The sequence shown here is derived from an EMBL/GenBank/DDBJ whole genome shotgun (WGS) entry which is preliminary data.</text>
</comment>
<dbReference type="SUPFAM" id="SSF54285">
    <property type="entry name" value="MoaD/ThiS"/>
    <property type="match status" value="1"/>
</dbReference>
<name>A0A849P3K4_9BURK</name>
<protein>
    <submittedName>
        <fullName evidence="1">Sulfur carrier protein ThiS</fullName>
    </submittedName>
</protein>
<dbReference type="CDD" id="cd00565">
    <property type="entry name" value="Ubl_ThiS"/>
    <property type="match status" value="1"/>
</dbReference>
<dbReference type="EMBL" id="JABGBN010000006">
    <property type="protein sequence ID" value="NOL52080.1"/>
    <property type="molecule type" value="Genomic_DNA"/>
</dbReference>
<dbReference type="AlphaFoldDB" id="A0A849P3K4"/>
<dbReference type="Pfam" id="PF02597">
    <property type="entry name" value="ThiS"/>
    <property type="match status" value="1"/>
</dbReference>
<dbReference type="Gene3D" id="3.10.20.30">
    <property type="match status" value="1"/>
</dbReference>
<dbReference type="InterPro" id="IPR010035">
    <property type="entry name" value="Thi_S"/>
</dbReference>
<evidence type="ECO:0000313" key="2">
    <source>
        <dbReference type="Proteomes" id="UP000537862"/>
    </source>
</evidence>
<dbReference type="NCBIfam" id="TIGR01683">
    <property type="entry name" value="thiS"/>
    <property type="match status" value="1"/>
</dbReference>
<gene>
    <name evidence="1" type="primary">thiS</name>
    <name evidence="1" type="ORF">HKX39_07885</name>
</gene>
<keyword evidence="2" id="KW-1185">Reference proteome</keyword>
<dbReference type="InterPro" id="IPR003749">
    <property type="entry name" value="ThiS/MoaD-like"/>
</dbReference>
<proteinExistence type="predicted"/>
<evidence type="ECO:0000313" key="1">
    <source>
        <dbReference type="EMBL" id="NOL52080.1"/>
    </source>
</evidence>
<sequence length="75" mass="8347">MSAITVYINGEAKEIPAHTNLADLVKNIQLDMQMEDDPKSIATAVNEIFVPRSAREKYELKHNDQVMTFSPITGG</sequence>
<dbReference type="InterPro" id="IPR016155">
    <property type="entry name" value="Mopterin_synth/thiamin_S_b"/>
</dbReference>
<organism evidence="1 2">
    <name type="scientific">Pelistega suis</name>
    <dbReference type="NCBI Taxonomy" id="1631957"/>
    <lineage>
        <taxon>Bacteria</taxon>
        <taxon>Pseudomonadati</taxon>
        <taxon>Pseudomonadota</taxon>
        <taxon>Betaproteobacteria</taxon>
        <taxon>Burkholderiales</taxon>
        <taxon>Alcaligenaceae</taxon>
        <taxon>Pelistega</taxon>
    </lineage>
</organism>